<dbReference type="FunFam" id="3.40.33.10:FF:000010">
    <property type="entry name" value="Predicted protein"/>
    <property type="match status" value="1"/>
</dbReference>
<dbReference type="CDD" id="cd05382">
    <property type="entry name" value="CAP_GAPR1-like"/>
    <property type="match status" value="1"/>
</dbReference>
<evidence type="ECO:0000259" key="4">
    <source>
        <dbReference type="PROSITE" id="PS51670"/>
    </source>
</evidence>
<dbReference type="OrthoDB" id="5951601at2759"/>
<evidence type="ECO:0000313" key="5">
    <source>
        <dbReference type="Proteomes" id="UP000515163"/>
    </source>
</evidence>
<dbReference type="AlphaFoldDB" id="A0A6P8HSU5"/>
<feature type="domain" description="ShKT" evidence="4">
    <location>
        <begin position="46"/>
        <end position="87"/>
    </location>
</feature>
<dbReference type="PROSITE" id="PS51670">
    <property type="entry name" value="SHKT"/>
    <property type="match status" value="1"/>
</dbReference>
<keyword evidence="5" id="KW-1185">Reference proteome</keyword>
<dbReference type="InterPro" id="IPR034113">
    <property type="entry name" value="SCP_GAPR1-like"/>
</dbReference>
<dbReference type="SMART" id="SM00254">
    <property type="entry name" value="ShKT"/>
    <property type="match status" value="1"/>
</dbReference>
<dbReference type="Proteomes" id="UP000515163">
    <property type="component" value="Unplaced"/>
</dbReference>
<name>A0A6P8HSU5_ACTTE</name>
<evidence type="ECO:0000313" key="6">
    <source>
        <dbReference type="RefSeq" id="XP_031559463.1"/>
    </source>
</evidence>
<dbReference type="GO" id="GO:0005576">
    <property type="term" value="C:extracellular region"/>
    <property type="evidence" value="ECO:0007669"/>
    <property type="project" value="InterPro"/>
</dbReference>
<dbReference type="Pfam" id="PF00188">
    <property type="entry name" value="CAP"/>
    <property type="match status" value="1"/>
</dbReference>
<dbReference type="Gene3D" id="1.10.10.1940">
    <property type="match status" value="1"/>
</dbReference>
<dbReference type="PRINTS" id="PR00838">
    <property type="entry name" value="V5ALLERGEN"/>
</dbReference>
<dbReference type="GO" id="GO:0090729">
    <property type="term" value="F:toxin activity"/>
    <property type="evidence" value="ECO:0007669"/>
    <property type="project" value="UniProtKB-KW"/>
</dbReference>
<dbReference type="InterPro" id="IPR003582">
    <property type="entry name" value="ShKT_dom"/>
</dbReference>
<evidence type="ECO:0000313" key="7">
    <source>
        <dbReference type="RefSeq" id="XP_031559464.1"/>
    </source>
</evidence>
<dbReference type="PRINTS" id="PR00837">
    <property type="entry name" value="V5TPXLIKE"/>
</dbReference>
<dbReference type="GeneID" id="116295699"/>
<dbReference type="InterPro" id="IPR018244">
    <property type="entry name" value="Allrgn_V5/Tpx1_CS"/>
</dbReference>
<accession>A0A6P8HSU5</accession>
<dbReference type="RefSeq" id="XP_031559463.1">
    <property type="nucleotide sequence ID" value="XM_031703603.1"/>
</dbReference>
<keyword evidence="3" id="KW-0732">Signal</keyword>
<dbReference type="SMART" id="SM00198">
    <property type="entry name" value="SCP"/>
    <property type="match status" value="1"/>
</dbReference>
<dbReference type="KEGG" id="aten:116295699"/>
<dbReference type="InterPro" id="IPR014044">
    <property type="entry name" value="CAP_dom"/>
</dbReference>
<feature type="signal peptide" evidence="3">
    <location>
        <begin position="1"/>
        <end position="18"/>
    </location>
</feature>
<feature type="chain" id="PRO_5044653087" evidence="3">
    <location>
        <begin position="19"/>
        <end position="264"/>
    </location>
</feature>
<proteinExistence type="predicted"/>
<dbReference type="InterPro" id="IPR001283">
    <property type="entry name" value="CRISP-related"/>
</dbReference>
<organism evidence="5 7">
    <name type="scientific">Actinia tenebrosa</name>
    <name type="common">Australian red waratah sea anemone</name>
    <dbReference type="NCBI Taxonomy" id="6105"/>
    <lineage>
        <taxon>Eukaryota</taxon>
        <taxon>Metazoa</taxon>
        <taxon>Cnidaria</taxon>
        <taxon>Anthozoa</taxon>
        <taxon>Hexacorallia</taxon>
        <taxon>Actiniaria</taxon>
        <taxon>Actiniidae</taxon>
        <taxon>Actinia</taxon>
    </lineage>
</organism>
<dbReference type="InterPro" id="IPR002413">
    <property type="entry name" value="V5_allergen-like"/>
</dbReference>
<evidence type="ECO:0000256" key="3">
    <source>
        <dbReference type="SAM" id="SignalP"/>
    </source>
</evidence>
<keyword evidence="1" id="KW-0800">Toxin</keyword>
<comment type="caution">
    <text evidence="2">Lacks conserved residue(s) required for the propagation of feature annotation.</text>
</comment>
<dbReference type="RefSeq" id="XP_031559464.1">
    <property type="nucleotide sequence ID" value="XM_031703604.1"/>
</dbReference>
<dbReference type="PROSITE" id="PS01009">
    <property type="entry name" value="CRISP_1"/>
    <property type="match status" value="1"/>
</dbReference>
<dbReference type="Pfam" id="PF01549">
    <property type="entry name" value="ShK"/>
    <property type="match status" value="1"/>
</dbReference>
<dbReference type="InterPro" id="IPR035940">
    <property type="entry name" value="CAP_sf"/>
</dbReference>
<evidence type="ECO:0000256" key="2">
    <source>
        <dbReference type="PROSITE-ProRule" id="PRU01005"/>
    </source>
</evidence>
<sequence length="264" mass="29349">MLVKIAVLIVIQLASAHGGSIKKRSLPPGLPQPPNDLEAVAKRALCPEGGGDKDAGCPYWKTLGFCNPGKGYLDFMEETCQVTCGFCEARPTPPPRAALARVNEYECLRAHNTKRAIHGARPLTWDRSLVRDAEKWALELANNDEFKHSPWSGQGENLYYVSRVSSTPITCEDAVEAWYDEVKDYPFNHPPRTVFDVKGKQIGHFTQLVWKNTEEVGVAISVIKRGLWYSTYVVARYTPPGNYNGKFAQMVGNIRSGRSSVSAY</sequence>
<reference evidence="6 7" key="1">
    <citation type="submission" date="2025-04" db="UniProtKB">
        <authorList>
            <consortium name="RefSeq"/>
        </authorList>
    </citation>
    <scope>IDENTIFICATION</scope>
    <source>
        <tissue evidence="6 7">Tentacle</tissue>
    </source>
</reference>
<protein>
    <submittedName>
        <fullName evidence="6 7">Ectin-like</fullName>
    </submittedName>
</protein>
<gene>
    <name evidence="6 7" type="primary">LOC116295699</name>
</gene>
<dbReference type="PANTHER" id="PTHR10334">
    <property type="entry name" value="CYSTEINE-RICH SECRETORY PROTEIN-RELATED"/>
    <property type="match status" value="1"/>
</dbReference>
<dbReference type="Gene3D" id="3.40.33.10">
    <property type="entry name" value="CAP"/>
    <property type="match status" value="1"/>
</dbReference>
<evidence type="ECO:0000256" key="1">
    <source>
        <dbReference type="ARBA" id="ARBA00022656"/>
    </source>
</evidence>
<dbReference type="SUPFAM" id="SSF55797">
    <property type="entry name" value="PR-1-like"/>
    <property type="match status" value="1"/>
</dbReference>